<geneLocation type="plasmid" evidence="1 2">
    <name>AZO_p3</name>
</geneLocation>
<keyword evidence="1" id="KW-0614">Plasmid</keyword>
<organism evidence="1 2">
    <name type="scientific">Azospirillum lipoferum (strain 4B)</name>
    <dbReference type="NCBI Taxonomy" id="862719"/>
    <lineage>
        <taxon>Bacteria</taxon>
        <taxon>Pseudomonadati</taxon>
        <taxon>Pseudomonadota</taxon>
        <taxon>Alphaproteobacteria</taxon>
        <taxon>Rhodospirillales</taxon>
        <taxon>Azospirillaceae</taxon>
        <taxon>Azospirillum</taxon>
    </lineage>
</organism>
<keyword evidence="2" id="KW-1185">Reference proteome</keyword>
<reference evidence="2" key="1">
    <citation type="journal article" date="2011" name="PLoS Genet.">
        <title>Azospirillum genomes reveal transition of bacteria from aquatic to terrestrial environments.</title>
        <authorList>
            <person name="Wisniewski-Dye F."/>
            <person name="Borziak K."/>
            <person name="Khalsa-Moyers G."/>
            <person name="Alexandre G."/>
            <person name="Sukharnikov L.O."/>
            <person name="Wuichet K."/>
            <person name="Hurst G.B."/>
            <person name="McDonald W.H."/>
            <person name="Robertson J.S."/>
            <person name="Barbe V."/>
            <person name="Calteau A."/>
            <person name="Rouy Z."/>
            <person name="Mangenot S."/>
            <person name="Prigent-Combaret C."/>
            <person name="Normand P."/>
            <person name="Boyer M."/>
            <person name="Siguier P."/>
            <person name="Dessaux Y."/>
            <person name="Elmerich C."/>
            <person name="Condemine G."/>
            <person name="Krishnen G."/>
            <person name="Kennedy I."/>
            <person name="Paterson A.H."/>
            <person name="Gonzalez V."/>
            <person name="Mavingui P."/>
            <person name="Zhulin I.B."/>
        </authorList>
    </citation>
    <scope>NUCLEOTIDE SEQUENCE [LARGE SCALE GENOMIC DNA]</scope>
    <source>
        <strain evidence="2">4B</strain>
    </source>
</reference>
<protein>
    <submittedName>
        <fullName evidence="1">Uncharacterized protein</fullName>
    </submittedName>
</protein>
<dbReference type="AlphaFoldDB" id="G7ZET5"/>
<dbReference type="EMBL" id="FQ311871">
    <property type="protein sequence ID" value="CBS90367.1"/>
    <property type="molecule type" value="Genomic_DNA"/>
</dbReference>
<dbReference type="Proteomes" id="UP000005667">
    <property type="component" value="Plasmid AZO_p3"/>
</dbReference>
<dbReference type="HOGENOM" id="CLU_2679749_0_0_5"/>
<evidence type="ECO:0000313" key="1">
    <source>
        <dbReference type="EMBL" id="CBS90367.1"/>
    </source>
</evidence>
<proteinExistence type="predicted"/>
<name>G7ZET5_AZOL4</name>
<gene>
    <name evidence="1" type="ordered locus">AZOLI_p30555</name>
</gene>
<accession>G7ZET5</accession>
<evidence type="ECO:0000313" key="2">
    <source>
        <dbReference type="Proteomes" id="UP000005667"/>
    </source>
</evidence>
<sequence>MFFRICTPNGSGRPRRRSTPLSELFFQHTAGVFFIGRPLVNLSDPDESFGSRLSRTPISKRWDYPGHAPAAHRR</sequence>
<dbReference type="KEGG" id="ali:AZOLI_p30555"/>